<dbReference type="Proteomes" id="UP001329430">
    <property type="component" value="Chromosome 2"/>
</dbReference>
<comment type="caution">
    <text evidence="1">The sequence shown here is derived from an EMBL/GenBank/DDBJ whole genome shotgun (WGS) entry which is preliminary data.</text>
</comment>
<sequence>MFAFLATYWMIGMKIVAVPKLSKLTLWEIILNNFWSTISHCYVVFFFVDLIHKEVNRSSEVAAALRSQSLSSPPIRKFVHQLHLQVAQNKISLTAANFIKLGWHQAFLMYGGVISYSTVSSQLY</sequence>
<keyword evidence="2" id="KW-1185">Reference proteome</keyword>
<gene>
    <name evidence="1" type="ORF">RI129_003910</name>
</gene>
<dbReference type="AlphaFoldDB" id="A0AAN7VT92"/>
<organism evidence="1 2">
    <name type="scientific">Pyrocoelia pectoralis</name>
    <dbReference type="NCBI Taxonomy" id="417401"/>
    <lineage>
        <taxon>Eukaryota</taxon>
        <taxon>Metazoa</taxon>
        <taxon>Ecdysozoa</taxon>
        <taxon>Arthropoda</taxon>
        <taxon>Hexapoda</taxon>
        <taxon>Insecta</taxon>
        <taxon>Pterygota</taxon>
        <taxon>Neoptera</taxon>
        <taxon>Endopterygota</taxon>
        <taxon>Coleoptera</taxon>
        <taxon>Polyphaga</taxon>
        <taxon>Elateriformia</taxon>
        <taxon>Elateroidea</taxon>
        <taxon>Lampyridae</taxon>
        <taxon>Lampyrinae</taxon>
        <taxon>Pyrocoelia</taxon>
    </lineage>
</organism>
<reference evidence="1 2" key="1">
    <citation type="journal article" date="2024" name="Insects">
        <title>An Improved Chromosome-Level Genome Assembly of the Firefly Pyrocoelia pectoralis.</title>
        <authorList>
            <person name="Fu X."/>
            <person name="Meyer-Rochow V.B."/>
            <person name="Ballantyne L."/>
            <person name="Zhu X."/>
        </authorList>
    </citation>
    <scope>NUCLEOTIDE SEQUENCE [LARGE SCALE GENOMIC DNA]</scope>
    <source>
        <strain evidence="1">XCY_ONT2</strain>
    </source>
</reference>
<dbReference type="EMBL" id="JAVRBK010000002">
    <property type="protein sequence ID" value="KAK5649018.1"/>
    <property type="molecule type" value="Genomic_DNA"/>
</dbReference>
<name>A0AAN7VT92_9COLE</name>
<evidence type="ECO:0000313" key="1">
    <source>
        <dbReference type="EMBL" id="KAK5649018.1"/>
    </source>
</evidence>
<proteinExistence type="predicted"/>
<protein>
    <submittedName>
        <fullName evidence="1">Uncharacterized protein</fullName>
    </submittedName>
</protein>
<evidence type="ECO:0000313" key="2">
    <source>
        <dbReference type="Proteomes" id="UP001329430"/>
    </source>
</evidence>
<accession>A0AAN7VT92</accession>